<feature type="compositionally biased region" description="Acidic residues" evidence="13">
    <location>
        <begin position="200"/>
        <end position="210"/>
    </location>
</feature>
<comment type="cofactor">
    <cofactor evidence="1">
        <name>Zn(2+)</name>
        <dbReference type="ChEBI" id="CHEBI:29105"/>
    </cofactor>
</comment>
<dbReference type="GO" id="GO:0008270">
    <property type="term" value="F:zinc ion binding"/>
    <property type="evidence" value="ECO:0007669"/>
    <property type="project" value="InterPro"/>
</dbReference>
<evidence type="ECO:0000259" key="14">
    <source>
        <dbReference type="PROSITE" id="PS51747"/>
    </source>
</evidence>
<dbReference type="PROSITE" id="PS00903">
    <property type="entry name" value="CYT_DCMP_DEAMINASES_1"/>
    <property type="match status" value="1"/>
</dbReference>
<comment type="catalytic activity">
    <reaction evidence="9">
        <text>5-hydroxymethyl-dCMP + H2O + H(+) = 5-hydroxymethyl-dUMP + NH4(+)</text>
        <dbReference type="Rhea" id="RHEA:77175"/>
        <dbReference type="ChEBI" id="CHEBI:15377"/>
        <dbReference type="ChEBI" id="CHEBI:15378"/>
        <dbReference type="ChEBI" id="CHEBI:28938"/>
        <dbReference type="ChEBI" id="CHEBI:57962"/>
        <dbReference type="ChEBI" id="CHEBI:90409"/>
    </reaction>
    <physiologicalReaction direction="left-to-right" evidence="9">
        <dbReference type="Rhea" id="RHEA:77176"/>
    </physiologicalReaction>
</comment>
<reference evidence="15" key="1">
    <citation type="submission" date="2020-06" db="EMBL/GenBank/DDBJ databases">
        <authorList>
            <consortium name="Wellcome Sanger Institute Data Sharing"/>
        </authorList>
    </citation>
    <scope>NUCLEOTIDE SEQUENCE [LARGE SCALE GENOMIC DNA]</scope>
</reference>
<protein>
    <recommendedName>
        <fullName evidence="12">Deoxycytidylate deaminase</fullName>
        <ecNumber evidence="7">3.5.4.12</ecNumber>
    </recommendedName>
    <alternativeName>
        <fullName evidence="8">dCMP deaminase</fullName>
    </alternativeName>
</protein>
<reference evidence="15" key="2">
    <citation type="submission" date="2025-08" db="UniProtKB">
        <authorList>
            <consortium name="Ensembl"/>
        </authorList>
    </citation>
    <scope>IDENTIFICATION</scope>
</reference>
<dbReference type="InterPro" id="IPR035105">
    <property type="entry name" value="Deoxycytidylate_deaminase_dom"/>
</dbReference>
<dbReference type="InterPro" id="IPR002125">
    <property type="entry name" value="CMP_dCMP_dom"/>
</dbReference>
<dbReference type="SUPFAM" id="SSF53927">
    <property type="entry name" value="Cytidine deaminase-like"/>
    <property type="match status" value="1"/>
</dbReference>
<evidence type="ECO:0000256" key="10">
    <source>
        <dbReference type="ARBA" id="ARBA00051515"/>
    </source>
</evidence>
<dbReference type="CDD" id="cd01286">
    <property type="entry name" value="deoxycytidylate_deaminase"/>
    <property type="match status" value="1"/>
</dbReference>
<organism evidence="15 16">
    <name type="scientific">Gouania willdenowi</name>
    <name type="common">Blunt-snouted clingfish</name>
    <name type="synonym">Lepadogaster willdenowi</name>
    <dbReference type="NCBI Taxonomy" id="441366"/>
    <lineage>
        <taxon>Eukaryota</taxon>
        <taxon>Metazoa</taxon>
        <taxon>Chordata</taxon>
        <taxon>Craniata</taxon>
        <taxon>Vertebrata</taxon>
        <taxon>Euteleostomi</taxon>
        <taxon>Actinopterygii</taxon>
        <taxon>Neopterygii</taxon>
        <taxon>Teleostei</taxon>
        <taxon>Neoteleostei</taxon>
        <taxon>Acanthomorphata</taxon>
        <taxon>Ovalentaria</taxon>
        <taxon>Blenniimorphae</taxon>
        <taxon>Blenniiformes</taxon>
        <taxon>Gobiesocoidei</taxon>
        <taxon>Gobiesocidae</taxon>
        <taxon>Gobiesocinae</taxon>
        <taxon>Gouania</taxon>
    </lineage>
</organism>
<dbReference type="InterPro" id="IPR016193">
    <property type="entry name" value="Cytidine_deaminase-like"/>
</dbReference>
<evidence type="ECO:0000256" key="1">
    <source>
        <dbReference type="ARBA" id="ARBA00001947"/>
    </source>
</evidence>
<dbReference type="PROSITE" id="PS51747">
    <property type="entry name" value="CYT_DCMP_DEAMINASES_2"/>
    <property type="match status" value="1"/>
</dbReference>
<feature type="region of interest" description="Disordered" evidence="13">
    <location>
        <begin position="180"/>
        <end position="210"/>
    </location>
</feature>
<dbReference type="GO" id="GO:0005737">
    <property type="term" value="C:cytoplasm"/>
    <property type="evidence" value="ECO:0007669"/>
    <property type="project" value="TreeGrafter"/>
</dbReference>
<evidence type="ECO:0000256" key="6">
    <source>
        <dbReference type="ARBA" id="ARBA00022833"/>
    </source>
</evidence>
<comment type="catalytic activity">
    <reaction evidence="10">
        <text>dCMP + H2O + H(+) = dUMP + NH4(+)</text>
        <dbReference type="Rhea" id="RHEA:22924"/>
        <dbReference type="ChEBI" id="CHEBI:15377"/>
        <dbReference type="ChEBI" id="CHEBI:15378"/>
        <dbReference type="ChEBI" id="CHEBI:28938"/>
        <dbReference type="ChEBI" id="CHEBI:57566"/>
        <dbReference type="ChEBI" id="CHEBI:246422"/>
        <dbReference type="EC" id="3.5.4.12"/>
    </reaction>
    <physiologicalReaction direction="left-to-right" evidence="10">
        <dbReference type="Rhea" id="RHEA:22925"/>
    </physiologicalReaction>
</comment>
<evidence type="ECO:0000256" key="7">
    <source>
        <dbReference type="ARBA" id="ARBA00038938"/>
    </source>
</evidence>
<dbReference type="EC" id="3.5.4.12" evidence="7"/>
<keyword evidence="16" id="KW-1185">Reference proteome</keyword>
<evidence type="ECO:0000313" key="15">
    <source>
        <dbReference type="Ensembl" id="ENSGWIP00000000105.1"/>
    </source>
</evidence>
<dbReference type="PANTHER" id="PTHR11086:SF18">
    <property type="entry name" value="DEOXYCYTIDYLATE DEAMINASE"/>
    <property type="match status" value="1"/>
</dbReference>
<dbReference type="GO" id="GO:0004132">
    <property type="term" value="F:dCMP deaminase activity"/>
    <property type="evidence" value="ECO:0007669"/>
    <property type="project" value="UniProtKB-EC"/>
</dbReference>
<keyword evidence="4" id="KW-0545">Nucleotide biosynthesis</keyword>
<dbReference type="InterPro" id="IPR016192">
    <property type="entry name" value="APOBEC/CMP_deaminase_Zn-bd"/>
</dbReference>
<dbReference type="OrthoDB" id="6710946at2759"/>
<evidence type="ECO:0000256" key="5">
    <source>
        <dbReference type="ARBA" id="ARBA00022801"/>
    </source>
</evidence>
<keyword evidence="6" id="KW-0862">Zinc</keyword>
<dbReference type="InterPro" id="IPR015517">
    <property type="entry name" value="dCMP_deaminase-rel"/>
</dbReference>
<dbReference type="Gene3D" id="3.40.140.10">
    <property type="entry name" value="Cytidine Deaminase, domain 2"/>
    <property type="match status" value="1"/>
</dbReference>
<evidence type="ECO:0000256" key="3">
    <source>
        <dbReference type="ARBA" id="ARBA00022723"/>
    </source>
</evidence>
<evidence type="ECO:0000256" key="12">
    <source>
        <dbReference type="ARBA" id="ARBA00071582"/>
    </source>
</evidence>
<evidence type="ECO:0000256" key="11">
    <source>
        <dbReference type="ARBA" id="ARBA00059334"/>
    </source>
</evidence>
<evidence type="ECO:0000256" key="2">
    <source>
        <dbReference type="ARBA" id="ARBA00006576"/>
    </source>
</evidence>
<dbReference type="RefSeq" id="XP_028314126.1">
    <property type="nucleotide sequence ID" value="XM_028458325.1"/>
</dbReference>
<accession>A0A8C5D1S7</accession>
<proteinExistence type="inferred from homology"/>
<dbReference type="AlphaFoldDB" id="A0A8C5D1S7"/>
<gene>
    <name evidence="15" type="primary">LOC114470249</name>
</gene>
<dbReference type="GeneID" id="114470249"/>
<sequence>MADNQPPAPENSNQTEEEKYLKWEDYFMAVAVLSSKRSKDPKTQVGACIVNQDKRIVGTGYNGMPNGCPDDEMSWLHKDENEVDHKHLYVCHAEMNAIMNKNSADVKGCTMYVTLFPCNECAKIIIQAGLSKIVYLSKKENDTSERIAAERLLQRSGIAYRRLESKRTEIKISLTAKDYGAKQQSENPNVLAPGASQREEESDEVEAEDE</sequence>
<dbReference type="Pfam" id="PF00383">
    <property type="entry name" value="dCMP_cyt_deam_1"/>
    <property type="match status" value="1"/>
</dbReference>
<dbReference type="RefSeq" id="XP_028314117.1">
    <property type="nucleotide sequence ID" value="XM_028458316.1"/>
</dbReference>
<evidence type="ECO:0000256" key="8">
    <source>
        <dbReference type="ARBA" id="ARBA00041763"/>
    </source>
</evidence>
<evidence type="ECO:0000256" key="4">
    <source>
        <dbReference type="ARBA" id="ARBA00022727"/>
    </source>
</evidence>
<name>A0A8C5D1S7_GOUWI</name>
<evidence type="ECO:0000256" key="9">
    <source>
        <dbReference type="ARBA" id="ARBA00050096"/>
    </source>
</evidence>
<comment type="function">
    <text evidence="11">Catalyzes the deamination of dCMP to dUMP, providing the nucleoside monophosphate substrate for the thymidylate synthase/TYMS. Also, part of a nucleotide salvage pathway that eliminates epigenetically modified 5-hydroxymethyl-dCMP (hmdCMP) in a two-step process entailing deamination to cytotoxic 5-hydroxymethyl-dUMP (hmdUMP), followed by its hydrolysis into 5-hydroxymethyluracil (hmU) and 2-deoxy-D-ribose 5-phosphate (deoxyribosephosphate). Catalyzes the first step in that pathway, the deamination of 5-hydroxymethyl-dCMP (hmdCMP).</text>
</comment>
<dbReference type="Proteomes" id="UP000694680">
    <property type="component" value="Chromosome 1"/>
</dbReference>
<evidence type="ECO:0000256" key="13">
    <source>
        <dbReference type="SAM" id="MobiDB-lite"/>
    </source>
</evidence>
<dbReference type="GO" id="GO:0009165">
    <property type="term" value="P:nucleotide biosynthetic process"/>
    <property type="evidence" value="ECO:0007669"/>
    <property type="project" value="UniProtKB-KW"/>
</dbReference>
<feature type="domain" description="CMP/dCMP-type deaminase" evidence="14">
    <location>
        <begin position="22"/>
        <end position="160"/>
    </location>
</feature>
<reference evidence="15" key="3">
    <citation type="submission" date="2025-09" db="UniProtKB">
        <authorList>
            <consortium name="Ensembl"/>
        </authorList>
    </citation>
    <scope>IDENTIFICATION</scope>
</reference>
<dbReference type="PANTHER" id="PTHR11086">
    <property type="entry name" value="DEOXYCYTIDYLATE DEAMINASE-RELATED"/>
    <property type="match status" value="1"/>
</dbReference>
<keyword evidence="3" id="KW-0479">Metal-binding</keyword>
<evidence type="ECO:0000313" key="16">
    <source>
        <dbReference type="Proteomes" id="UP000694680"/>
    </source>
</evidence>
<keyword evidence="5" id="KW-0378">Hydrolase</keyword>
<comment type="similarity">
    <text evidence="2">Belongs to the cytidine and deoxycytidylate deaminase family.</text>
</comment>
<dbReference type="FunFam" id="3.40.140.10:FF:000021">
    <property type="entry name" value="Deoxycytidylate deaminase"/>
    <property type="match status" value="1"/>
</dbReference>
<dbReference type="Ensembl" id="ENSGWIT00000000112.1">
    <property type="protein sequence ID" value="ENSGWIP00000000105.1"/>
    <property type="gene ID" value="ENSGWIG00000000052.1"/>
</dbReference>